<name>A0A0R1V1P2_9LACO</name>
<dbReference type="InterPro" id="IPR027417">
    <property type="entry name" value="P-loop_NTPase"/>
</dbReference>
<dbReference type="GO" id="GO:0006355">
    <property type="term" value="P:regulation of DNA-templated transcription"/>
    <property type="evidence" value="ECO:0007669"/>
    <property type="project" value="InterPro"/>
</dbReference>
<evidence type="ECO:0000313" key="8">
    <source>
        <dbReference type="EMBL" id="KRL99044.1"/>
    </source>
</evidence>
<keyword evidence="4" id="KW-0238">DNA-binding</keyword>
<dbReference type="OrthoDB" id="9771372at2"/>
<dbReference type="CDD" id="cd00009">
    <property type="entry name" value="AAA"/>
    <property type="match status" value="1"/>
</dbReference>
<dbReference type="Pfam" id="PF02954">
    <property type="entry name" value="HTH_8"/>
    <property type="match status" value="1"/>
</dbReference>
<evidence type="ECO:0000256" key="5">
    <source>
        <dbReference type="ARBA" id="ARBA00023163"/>
    </source>
</evidence>
<evidence type="ECO:0000256" key="2">
    <source>
        <dbReference type="ARBA" id="ARBA00022840"/>
    </source>
</evidence>
<dbReference type="EMBL" id="AZFQ01000034">
    <property type="protein sequence ID" value="KRL99044.1"/>
    <property type="molecule type" value="Genomic_DNA"/>
</dbReference>
<dbReference type="InterPro" id="IPR009057">
    <property type="entry name" value="Homeodomain-like_sf"/>
</dbReference>
<dbReference type="InterPro" id="IPR003018">
    <property type="entry name" value="GAF"/>
</dbReference>
<dbReference type="PROSITE" id="PS00676">
    <property type="entry name" value="SIGMA54_INTERACT_2"/>
    <property type="match status" value="1"/>
</dbReference>
<feature type="domain" description="Sigma-54 factor interaction" evidence="7">
    <location>
        <begin position="292"/>
        <end position="516"/>
    </location>
</feature>
<keyword evidence="3" id="KW-0805">Transcription regulation</keyword>
<keyword evidence="9" id="KW-1185">Reference proteome</keyword>
<evidence type="ECO:0000313" key="9">
    <source>
        <dbReference type="Proteomes" id="UP000051166"/>
    </source>
</evidence>
<dbReference type="SMART" id="SM00382">
    <property type="entry name" value="AAA"/>
    <property type="match status" value="1"/>
</dbReference>
<dbReference type="AlphaFoldDB" id="A0A0R1V1P2"/>
<sequence length="589" mass="67027">MTEQQLWKHFIAGEKVGLSKLPQKIAQSWELCYKEAVNPFSTRPQKILTIAALQTKQKQKKELIQTVEQQVKSFQDRFALQDYLFILTDATGDILWRSGCDDTRDRANEMYFREGTNWSERNVGTNAIGLALRTKSNEYVELNEHYAATSRQWSCAAAPINSADGQLLGVLDISTFRNDSVKDAQLLLNIVAQQVANVMTQKNLERKQDLFRYLLANPNHTLLVCDLDFKIISLPTKYADFLKQGEDFRKFLQPATIYKTSKICYEGHVVGYQVELFNETTPAQQTFYYPGVPSLDENYQDFLHKTLQVAHSNLPVHIYGESGSGKEIIAKTLHYNSQASAGPLVTVNCGAISENLLESELFGYAPGAFTGAAVKGSPGKILQANKGTLFLDEVDSMPFKMQTALLRVLEEQSVTPLNGKPQKVSFQLITASNRDLRKLVATGHFRADLFYRIYVCQLQIPPLRARKSDMKQLLKACCEEKNWQIDWGEKIYTVAVQYPWYGNIREFRNFLERVYLFYPTNEPTSEQLHELVQAGSVIKRQPAQNSASELAVEQIRIRLQHNHYQISKTAADLGISRTTLYRKIKKYGL</sequence>
<evidence type="ECO:0000259" key="7">
    <source>
        <dbReference type="PROSITE" id="PS50045"/>
    </source>
</evidence>
<keyword evidence="6" id="KW-0175">Coiled coil</keyword>
<dbReference type="InterPro" id="IPR029016">
    <property type="entry name" value="GAF-like_dom_sf"/>
</dbReference>
<dbReference type="Gene3D" id="3.30.450.40">
    <property type="match status" value="1"/>
</dbReference>
<dbReference type="Pfam" id="PF00158">
    <property type="entry name" value="Sigma54_activat"/>
    <property type="match status" value="1"/>
</dbReference>
<dbReference type="SUPFAM" id="SSF46689">
    <property type="entry name" value="Homeodomain-like"/>
    <property type="match status" value="1"/>
</dbReference>
<dbReference type="Pfam" id="PF01590">
    <property type="entry name" value="GAF"/>
    <property type="match status" value="1"/>
</dbReference>
<keyword evidence="2" id="KW-0067">ATP-binding</keyword>
<dbReference type="PROSITE" id="PS50045">
    <property type="entry name" value="SIGMA54_INTERACT_4"/>
    <property type="match status" value="1"/>
</dbReference>
<dbReference type="Gene3D" id="1.10.8.60">
    <property type="match status" value="1"/>
</dbReference>
<protein>
    <submittedName>
        <fullName evidence="8">Transcriptional regulator AcoR</fullName>
    </submittedName>
</protein>
<reference evidence="8 9" key="1">
    <citation type="journal article" date="2015" name="Genome Announc.">
        <title>Expanding the biotechnology potential of lactobacilli through comparative genomics of 213 strains and associated genera.</title>
        <authorList>
            <person name="Sun Z."/>
            <person name="Harris H.M."/>
            <person name="McCann A."/>
            <person name="Guo C."/>
            <person name="Argimon S."/>
            <person name="Zhang W."/>
            <person name="Yang X."/>
            <person name="Jeffery I.B."/>
            <person name="Cooney J.C."/>
            <person name="Kagawa T.F."/>
            <person name="Liu W."/>
            <person name="Song Y."/>
            <person name="Salvetti E."/>
            <person name="Wrobel A."/>
            <person name="Rasinkangas P."/>
            <person name="Parkhill J."/>
            <person name="Rea M.C."/>
            <person name="O'Sullivan O."/>
            <person name="Ritari J."/>
            <person name="Douillard F.P."/>
            <person name="Paul Ross R."/>
            <person name="Yang R."/>
            <person name="Briner A.E."/>
            <person name="Felis G.E."/>
            <person name="de Vos W.M."/>
            <person name="Barrangou R."/>
            <person name="Klaenhammer T.R."/>
            <person name="Caufield P.W."/>
            <person name="Cui Y."/>
            <person name="Zhang H."/>
            <person name="O'Toole P.W."/>
        </authorList>
    </citation>
    <scope>NUCLEOTIDE SEQUENCE [LARGE SCALE GENOMIC DNA]</scope>
    <source>
        <strain evidence="8 9">DSM 16230</strain>
    </source>
</reference>
<keyword evidence="5" id="KW-0804">Transcription</keyword>
<evidence type="ECO:0000256" key="6">
    <source>
        <dbReference type="SAM" id="Coils"/>
    </source>
</evidence>
<dbReference type="GO" id="GO:0043565">
    <property type="term" value="F:sequence-specific DNA binding"/>
    <property type="evidence" value="ECO:0007669"/>
    <property type="project" value="InterPro"/>
</dbReference>
<dbReference type="PANTHER" id="PTHR32071:SF101">
    <property type="entry name" value="ACETOIN DEHYDROGENASE OPERON TRANSCRIPTIONAL ACTIVATOR ACOR"/>
    <property type="match status" value="1"/>
</dbReference>
<dbReference type="InterPro" id="IPR058031">
    <property type="entry name" value="AAA_lid_NorR"/>
</dbReference>
<dbReference type="InterPro" id="IPR002197">
    <property type="entry name" value="HTH_Fis"/>
</dbReference>
<dbReference type="GO" id="GO:0005524">
    <property type="term" value="F:ATP binding"/>
    <property type="evidence" value="ECO:0007669"/>
    <property type="project" value="UniProtKB-KW"/>
</dbReference>
<dbReference type="InterPro" id="IPR003593">
    <property type="entry name" value="AAA+_ATPase"/>
</dbReference>
<dbReference type="Gene3D" id="3.40.50.300">
    <property type="entry name" value="P-loop containing nucleotide triphosphate hydrolases"/>
    <property type="match status" value="1"/>
</dbReference>
<proteinExistence type="predicted"/>
<dbReference type="Pfam" id="PF25601">
    <property type="entry name" value="AAA_lid_14"/>
    <property type="match status" value="1"/>
</dbReference>
<dbReference type="InterPro" id="IPR002078">
    <property type="entry name" value="Sigma_54_int"/>
</dbReference>
<evidence type="ECO:0000256" key="1">
    <source>
        <dbReference type="ARBA" id="ARBA00022741"/>
    </source>
</evidence>
<dbReference type="PANTHER" id="PTHR32071">
    <property type="entry name" value="TRANSCRIPTIONAL REGULATORY PROTEIN"/>
    <property type="match status" value="1"/>
</dbReference>
<dbReference type="RefSeq" id="WP_056960496.1">
    <property type="nucleotide sequence ID" value="NZ_AZFQ01000034.1"/>
</dbReference>
<feature type="coiled-coil region" evidence="6">
    <location>
        <begin position="50"/>
        <end position="77"/>
    </location>
</feature>
<dbReference type="GeneID" id="98307765"/>
<dbReference type="FunFam" id="3.40.50.300:FF:000006">
    <property type="entry name" value="DNA-binding transcriptional regulator NtrC"/>
    <property type="match status" value="1"/>
</dbReference>
<comment type="caution">
    <text evidence="8">The sequence shown here is derived from an EMBL/GenBank/DDBJ whole genome shotgun (WGS) entry which is preliminary data.</text>
</comment>
<gene>
    <name evidence="8" type="ORF">FD50_GL000314</name>
</gene>
<dbReference type="STRING" id="1423801.FD50_GL000314"/>
<organism evidence="8 9">
    <name type="scientific">Liquorilactobacillus satsumensis DSM 16230 = JCM 12392</name>
    <dbReference type="NCBI Taxonomy" id="1423801"/>
    <lineage>
        <taxon>Bacteria</taxon>
        <taxon>Bacillati</taxon>
        <taxon>Bacillota</taxon>
        <taxon>Bacilli</taxon>
        <taxon>Lactobacillales</taxon>
        <taxon>Lactobacillaceae</taxon>
        <taxon>Liquorilactobacillus</taxon>
    </lineage>
</organism>
<dbReference type="Gene3D" id="1.10.10.60">
    <property type="entry name" value="Homeodomain-like"/>
    <property type="match status" value="1"/>
</dbReference>
<dbReference type="Proteomes" id="UP000051166">
    <property type="component" value="Unassembled WGS sequence"/>
</dbReference>
<dbReference type="PATRIC" id="fig|1423801.4.peg.320"/>
<evidence type="ECO:0000256" key="4">
    <source>
        <dbReference type="ARBA" id="ARBA00023125"/>
    </source>
</evidence>
<evidence type="ECO:0000256" key="3">
    <source>
        <dbReference type="ARBA" id="ARBA00023015"/>
    </source>
</evidence>
<dbReference type="SUPFAM" id="SSF52540">
    <property type="entry name" value="P-loop containing nucleoside triphosphate hydrolases"/>
    <property type="match status" value="1"/>
</dbReference>
<dbReference type="InterPro" id="IPR025943">
    <property type="entry name" value="Sigma_54_int_dom_ATP-bd_2"/>
</dbReference>
<accession>A0A0R1V1P2</accession>
<keyword evidence="1" id="KW-0547">Nucleotide-binding</keyword>